<keyword evidence="3" id="KW-1185">Reference proteome</keyword>
<gene>
    <name evidence="2" type="ORF">Sjap_018228</name>
</gene>
<reference evidence="2 3" key="1">
    <citation type="submission" date="2024-01" db="EMBL/GenBank/DDBJ databases">
        <title>Genome assemblies of Stephania.</title>
        <authorList>
            <person name="Yang L."/>
        </authorList>
    </citation>
    <scope>NUCLEOTIDE SEQUENCE [LARGE SCALE GENOMIC DNA]</scope>
    <source>
        <strain evidence="2">QJT</strain>
        <tissue evidence="2">Leaf</tissue>
    </source>
</reference>
<evidence type="ECO:0000313" key="2">
    <source>
        <dbReference type="EMBL" id="KAK9110168.1"/>
    </source>
</evidence>
<protein>
    <submittedName>
        <fullName evidence="2">Uncharacterized protein</fullName>
    </submittedName>
</protein>
<evidence type="ECO:0000256" key="1">
    <source>
        <dbReference type="SAM" id="MobiDB-lite"/>
    </source>
</evidence>
<proteinExistence type="predicted"/>
<accession>A0AAP0NKB1</accession>
<dbReference type="AlphaFoldDB" id="A0AAP0NKB1"/>
<dbReference type="EMBL" id="JBBNAE010000007">
    <property type="protein sequence ID" value="KAK9110168.1"/>
    <property type="molecule type" value="Genomic_DNA"/>
</dbReference>
<feature type="compositionally biased region" description="Basic and acidic residues" evidence="1">
    <location>
        <begin position="39"/>
        <end position="50"/>
    </location>
</feature>
<evidence type="ECO:0000313" key="3">
    <source>
        <dbReference type="Proteomes" id="UP001417504"/>
    </source>
</evidence>
<organism evidence="2 3">
    <name type="scientific">Stephania japonica</name>
    <dbReference type="NCBI Taxonomy" id="461633"/>
    <lineage>
        <taxon>Eukaryota</taxon>
        <taxon>Viridiplantae</taxon>
        <taxon>Streptophyta</taxon>
        <taxon>Embryophyta</taxon>
        <taxon>Tracheophyta</taxon>
        <taxon>Spermatophyta</taxon>
        <taxon>Magnoliopsida</taxon>
        <taxon>Ranunculales</taxon>
        <taxon>Menispermaceae</taxon>
        <taxon>Menispermoideae</taxon>
        <taxon>Cissampelideae</taxon>
        <taxon>Stephania</taxon>
    </lineage>
</organism>
<feature type="region of interest" description="Disordered" evidence="1">
    <location>
        <begin position="39"/>
        <end position="73"/>
    </location>
</feature>
<sequence length="73" mass="8147">MEAVRTDLVVEMEAVTVEPLAVRRQEIVQRAERLNDRWRNREDVDGEPTRAQRASVVATAPPAAPSALLENVP</sequence>
<feature type="compositionally biased region" description="Low complexity" evidence="1">
    <location>
        <begin position="54"/>
        <end position="67"/>
    </location>
</feature>
<name>A0AAP0NKB1_9MAGN</name>
<dbReference type="Proteomes" id="UP001417504">
    <property type="component" value="Unassembled WGS sequence"/>
</dbReference>
<comment type="caution">
    <text evidence="2">The sequence shown here is derived from an EMBL/GenBank/DDBJ whole genome shotgun (WGS) entry which is preliminary data.</text>
</comment>